<dbReference type="RefSeq" id="WP_373312563.1">
    <property type="nucleotide sequence ID" value="NZ_BNBN01000007.1"/>
</dbReference>
<dbReference type="AlphaFoldDB" id="A0A7X0LP40"/>
<name>A0A7X0LP40_9ACTN</name>
<protein>
    <submittedName>
        <fullName evidence="1">Uncharacterized protein</fullName>
    </submittedName>
</protein>
<proteinExistence type="predicted"/>
<gene>
    <name evidence="1" type="ORF">HNQ79_001994</name>
</gene>
<dbReference type="EMBL" id="JACHEM010000004">
    <property type="protein sequence ID" value="MBB6435537.1"/>
    <property type="molecule type" value="Genomic_DNA"/>
</dbReference>
<organism evidence="1 2">
    <name type="scientific">Streptomyces candidus</name>
    <dbReference type="NCBI Taxonomy" id="67283"/>
    <lineage>
        <taxon>Bacteria</taxon>
        <taxon>Bacillati</taxon>
        <taxon>Actinomycetota</taxon>
        <taxon>Actinomycetes</taxon>
        <taxon>Kitasatosporales</taxon>
        <taxon>Streptomycetaceae</taxon>
        <taxon>Streptomyces</taxon>
    </lineage>
</organism>
<evidence type="ECO:0000313" key="1">
    <source>
        <dbReference type="EMBL" id="MBB6435537.1"/>
    </source>
</evidence>
<accession>A0A7X0LP40</accession>
<reference evidence="1 2" key="1">
    <citation type="submission" date="2020-08" db="EMBL/GenBank/DDBJ databases">
        <title>Genomic Encyclopedia of Type Strains, Phase IV (KMG-IV): sequencing the most valuable type-strain genomes for metagenomic binning, comparative biology and taxonomic classification.</title>
        <authorList>
            <person name="Goeker M."/>
        </authorList>
    </citation>
    <scope>NUCLEOTIDE SEQUENCE [LARGE SCALE GENOMIC DNA]</scope>
    <source>
        <strain evidence="1 2">DSM 40141</strain>
    </source>
</reference>
<dbReference type="Proteomes" id="UP000540423">
    <property type="component" value="Unassembled WGS sequence"/>
</dbReference>
<sequence length="44" mass="4815">MQRCAVHDWAERGQNAASALLSVVALLARSWQAWSRYAAIGLVS</sequence>
<evidence type="ECO:0000313" key="2">
    <source>
        <dbReference type="Proteomes" id="UP000540423"/>
    </source>
</evidence>
<comment type="caution">
    <text evidence="1">The sequence shown here is derived from an EMBL/GenBank/DDBJ whole genome shotgun (WGS) entry which is preliminary data.</text>
</comment>
<keyword evidence="2" id="KW-1185">Reference proteome</keyword>